<proteinExistence type="predicted"/>
<organism evidence="2 3">
    <name type="scientific">Meripilus lineatus</name>
    <dbReference type="NCBI Taxonomy" id="2056292"/>
    <lineage>
        <taxon>Eukaryota</taxon>
        <taxon>Fungi</taxon>
        <taxon>Dikarya</taxon>
        <taxon>Basidiomycota</taxon>
        <taxon>Agaricomycotina</taxon>
        <taxon>Agaricomycetes</taxon>
        <taxon>Polyporales</taxon>
        <taxon>Meripilaceae</taxon>
        <taxon>Meripilus</taxon>
    </lineage>
</organism>
<evidence type="ECO:0000313" key="2">
    <source>
        <dbReference type="EMBL" id="KAJ3482673.1"/>
    </source>
</evidence>
<keyword evidence="1" id="KW-0472">Membrane</keyword>
<feature type="transmembrane region" description="Helical" evidence="1">
    <location>
        <begin position="162"/>
        <end position="184"/>
    </location>
</feature>
<dbReference type="Proteomes" id="UP001212997">
    <property type="component" value="Unassembled WGS sequence"/>
</dbReference>
<protein>
    <submittedName>
        <fullName evidence="2">Uncharacterized protein</fullName>
    </submittedName>
</protein>
<keyword evidence="3" id="KW-1185">Reference proteome</keyword>
<accession>A0AAD5V0W0</accession>
<sequence>MPNWNDPVELQLESVAFLKLMHVLAGVYFWEVAASMGFDWLFISGKKRFQWPMLLGNAAVGFASINLAIRTMAMWHQNKYIVIPLVIIILGHWSLILQGVLLKASWIEGVGCAITETNNTVLAATFIYSMCFDLIVLILSAVRLLSQRGGSQIVKMLFKDGLIYFFIAFAANFVATVFMCLSLNPIMSVIFNVPAAVASTVGLSSPSPPSLHLLISLLLL</sequence>
<feature type="transmembrane region" description="Helical" evidence="1">
    <location>
        <begin position="81"/>
        <end position="101"/>
    </location>
</feature>
<dbReference type="EMBL" id="JANAWD010000262">
    <property type="protein sequence ID" value="KAJ3482673.1"/>
    <property type="molecule type" value="Genomic_DNA"/>
</dbReference>
<feature type="transmembrane region" description="Helical" evidence="1">
    <location>
        <begin position="121"/>
        <end position="142"/>
    </location>
</feature>
<keyword evidence="1" id="KW-0812">Transmembrane</keyword>
<dbReference type="AlphaFoldDB" id="A0AAD5V0W0"/>
<name>A0AAD5V0W0_9APHY</name>
<keyword evidence="1" id="KW-1133">Transmembrane helix</keyword>
<evidence type="ECO:0000256" key="1">
    <source>
        <dbReference type="SAM" id="Phobius"/>
    </source>
</evidence>
<evidence type="ECO:0000313" key="3">
    <source>
        <dbReference type="Proteomes" id="UP001212997"/>
    </source>
</evidence>
<feature type="transmembrane region" description="Helical" evidence="1">
    <location>
        <begin position="20"/>
        <end position="43"/>
    </location>
</feature>
<gene>
    <name evidence="2" type="ORF">NLI96_g6823</name>
</gene>
<comment type="caution">
    <text evidence="2">The sequence shown here is derived from an EMBL/GenBank/DDBJ whole genome shotgun (WGS) entry which is preliminary data.</text>
</comment>
<feature type="transmembrane region" description="Helical" evidence="1">
    <location>
        <begin position="49"/>
        <end position="69"/>
    </location>
</feature>
<reference evidence="2" key="1">
    <citation type="submission" date="2022-07" db="EMBL/GenBank/DDBJ databases">
        <title>Genome Sequence of Physisporinus lineatus.</title>
        <authorList>
            <person name="Buettner E."/>
        </authorList>
    </citation>
    <scope>NUCLEOTIDE SEQUENCE</scope>
    <source>
        <strain evidence="2">VT162</strain>
    </source>
</reference>